<dbReference type="InterPro" id="IPR036937">
    <property type="entry name" value="Adhesion_dom_fimbrial_sf"/>
</dbReference>
<feature type="domain" description="Fimbrial-type adhesion" evidence="2">
    <location>
        <begin position="33"/>
        <end position="163"/>
    </location>
</feature>
<name>A0A7U0RME5_SERPR</name>
<gene>
    <name evidence="3" type="ORF">JKX24_19195</name>
</gene>
<dbReference type="PANTHER" id="PTHR33420">
    <property type="entry name" value="FIMBRIAL SUBUNIT ELFA-RELATED"/>
    <property type="match status" value="1"/>
</dbReference>
<protein>
    <submittedName>
        <fullName evidence="3">Fimbrial protein</fullName>
    </submittedName>
</protein>
<dbReference type="Proteomes" id="UP000596176">
    <property type="component" value="Chromosome"/>
</dbReference>
<evidence type="ECO:0000259" key="2">
    <source>
        <dbReference type="Pfam" id="PF00419"/>
    </source>
</evidence>
<accession>A0A7U0RME5</accession>
<reference evidence="3 4" key="1">
    <citation type="submission" date="2021-01" db="EMBL/GenBank/DDBJ databases">
        <title>Chromosome sequence of Serratia proteamaculans strain 94 rif-r, isolated from spoiled beef.</title>
        <authorList>
            <person name="Zaytseva Y.V."/>
            <person name="Iablokov S.N."/>
            <person name="Klyukina A."/>
        </authorList>
    </citation>
    <scope>NUCLEOTIDE SEQUENCE [LARGE SCALE GENOMIC DNA]</scope>
    <source>
        <strain evidence="3 4">94 rif-r</strain>
    </source>
</reference>
<dbReference type="PANTHER" id="PTHR33420:SF33">
    <property type="entry name" value="MINOR FIMBRIAL SUBUNIT"/>
    <property type="match status" value="1"/>
</dbReference>
<evidence type="ECO:0000313" key="4">
    <source>
        <dbReference type="Proteomes" id="UP000596176"/>
    </source>
</evidence>
<dbReference type="RefSeq" id="WP_207978250.1">
    <property type="nucleotide sequence ID" value="NZ_CP068391.1"/>
</dbReference>
<organism evidence="3 4">
    <name type="scientific">Serratia proteamaculans</name>
    <dbReference type="NCBI Taxonomy" id="28151"/>
    <lineage>
        <taxon>Bacteria</taxon>
        <taxon>Pseudomonadati</taxon>
        <taxon>Pseudomonadota</taxon>
        <taxon>Gammaproteobacteria</taxon>
        <taxon>Enterobacterales</taxon>
        <taxon>Yersiniaceae</taxon>
        <taxon>Serratia</taxon>
    </lineage>
</organism>
<keyword evidence="1" id="KW-0732">Signal</keyword>
<dbReference type="GO" id="GO:0043709">
    <property type="term" value="P:cell adhesion involved in single-species biofilm formation"/>
    <property type="evidence" value="ECO:0007669"/>
    <property type="project" value="TreeGrafter"/>
</dbReference>
<feature type="signal peptide" evidence="1">
    <location>
        <begin position="1"/>
        <end position="22"/>
    </location>
</feature>
<proteinExistence type="predicted"/>
<dbReference type="SUPFAM" id="SSF49401">
    <property type="entry name" value="Bacterial adhesins"/>
    <property type="match status" value="1"/>
</dbReference>
<evidence type="ECO:0000256" key="1">
    <source>
        <dbReference type="SAM" id="SignalP"/>
    </source>
</evidence>
<feature type="chain" id="PRO_5031253731" evidence="1">
    <location>
        <begin position="23"/>
        <end position="164"/>
    </location>
</feature>
<dbReference type="InterPro" id="IPR008966">
    <property type="entry name" value="Adhesion_dom_sf"/>
</dbReference>
<dbReference type="EMBL" id="CP068391">
    <property type="protein sequence ID" value="QQX52292.1"/>
    <property type="molecule type" value="Genomic_DNA"/>
</dbReference>
<evidence type="ECO:0000313" key="3">
    <source>
        <dbReference type="EMBL" id="QQX52292.1"/>
    </source>
</evidence>
<dbReference type="GO" id="GO:0009289">
    <property type="term" value="C:pilus"/>
    <property type="evidence" value="ECO:0007669"/>
    <property type="project" value="InterPro"/>
</dbReference>
<dbReference type="Gene3D" id="2.60.40.1090">
    <property type="entry name" value="Fimbrial-type adhesion domain"/>
    <property type="match status" value="1"/>
</dbReference>
<dbReference type="InterPro" id="IPR050263">
    <property type="entry name" value="Bact_Fimbrial_Adh_Pro"/>
</dbReference>
<dbReference type="AlphaFoldDB" id="A0A7U0RME5"/>
<dbReference type="Pfam" id="PF00419">
    <property type="entry name" value="Fimbrial"/>
    <property type="match status" value="1"/>
</dbReference>
<sequence>MNQHRLLSAVLLTMTLSFQAGATQTGDQIGVTFHGVLKQRPCHINGDRDIEVHFGNVGINKVDGSRYLQKVSYSLLCDDPDAGVSLMLSVKGTPTSFDLAAVSTSAKGLGVRILQDGKPFTLNSRMKVTYKTPPKLEVVPVKDPGVTLIENPFTATATLLAEYE</sequence>
<dbReference type="InterPro" id="IPR000259">
    <property type="entry name" value="Adhesion_dom_fimbrial"/>
</dbReference>